<organism evidence="15 16">
    <name type="scientific">Paenibacillus baekrokdamisoli</name>
    <dbReference type="NCBI Taxonomy" id="1712516"/>
    <lineage>
        <taxon>Bacteria</taxon>
        <taxon>Bacillati</taxon>
        <taxon>Bacillota</taxon>
        <taxon>Bacilli</taxon>
        <taxon>Bacillales</taxon>
        <taxon>Paenibacillaceae</taxon>
        <taxon>Paenibacillus</taxon>
    </lineage>
</organism>
<keyword evidence="7" id="KW-0413">Isomerase</keyword>
<evidence type="ECO:0000256" key="7">
    <source>
        <dbReference type="ARBA" id="ARBA00023235"/>
    </source>
</evidence>
<evidence type="ECO:0000256" key="11">
    <source>
        <dbReference type="PROSITE-ProRule" id="PRU00560"/>
    </source>
</evidence>
<name>A0A3G9JAL3_9BACL</name>
<evidence type="ECO:0000313" key="16">
    <source>
        <dbReference type="Proteomes" id="UP000275368"/>
    </source>
</evidence>
<keyword evidence="4 11" id="KW-0347">Helicase</keyword>
<protein>
    <recommendedName>
        <fullName evidence="9">DNA 3'-5' helicase</fullName>
        <ecNumber evidence="9">5.6.2.4</ecNumber>
    </recommendedName>
</protein>
<keyword evidence="5 11" id="KW-0067">ATP-binding</keyword>
<evidence type="ECO:0000256" key="5">
    <source>
        <dbReference type="ARBA" id="ARBA00022840"/>
    </source>
</evidence>
<evidence type="ECO:0000256" key="4">
    <source>
        <dbReference type="ARBA" id="ARBA00022806"/>
    </source>
</evidence>
<gene>
    <name evidence="15" type="primary">pcrA</name>
    <name evidence="15" type="ORF">Back11_42560</name>
</gene>
<dbReference type="GO" id="GO:0033202">
    <property type="term" value="C:DNA helicase complex"/>
    <property type="evidence" value="ECO:0007669"/>
    <property type="project" value="TreeGrafter"/>
</dbReference>
<feature type="domain" description="UvrD-like helicase ATP-binding" evidence="13">
    <location>
        <begin position="53"/>
        <end position="327"/>
    </location>
</feature>
<dbReference type="Pfam" id="PF14169">
    <property type="entry name" value="YdjO"/>
    <property type="match status" value="1"/>
</dbReference>
<evidence type="ECO:0000313" key="15">
    <source>
        <dbReference type="EMBL" id="BBH22911.1"/>
    </source>
</evidence>
<comment type="similarity">
    <text evidence="1">Belongs to the helicase family. UvrD subfamily.</text>
</comment>
<dbReference type="Pfam" id="PF00580">
    <property type="entry name" value="UvrD-helicase"/>
    <property type="match status" value="1"/>
</dbReference>
<dbReference type="InterPro" id="IPR014017">
    <property type="entry name" value="DNA_helicase_UvrD-like_C"/>
</dbReference>
<dbReference type="EMBL" id="AP019308">
    <property type="protein sequence ID" value="BBH22911.1"/>
    <property type="molecule type" value="Genomic_DNA"/>
</dbReference>
<dbReference type="GO" id="GO:0000725">
    <property type="term" value="P:recombinational repair"/>
    <property type="evidence" value="ECO:0007669"/>
    <property type="project" value="TreeGrafter"/>
</dbReference>
<dbReference type="AlphaFoldDB" id="A0A3G9JAL3"/>
<dbReference type="GO" id="GO:0043138">
    <property type="term" value="F:3'-5' DNA helicase activity"/>
    <property type="evidence" value="ECO:0007669"/>
    <property type="project" value="UniProtKB-EC"/>
</dbReference>
<evidence type="ECO:0000256" key="9">
    <source>
        <dbReference type="ARBA" id="ARBA00034808"/>
    </source>
</evidence>
<feature type="binding site" evidence="11">
    <location>
        <begin position="74"/>
        <end position="81"/>
    </location>
    <ligand>
        <name>ATP</name>
        <dbReference type="ChEBI" id="CHEBI:30616"/>
    </ligand>
</feature>
<feature type="domain" description="UvrD-like helicase C-terminal" evidence="14">
    <location>
        <begin position="328"/>
        <end position="600"/>
    </location>
</feature>
<comment type="catalytic activity">
    <reaction evidence="8">
        <text>Couples ATP hydrolysis with the unwinding of duplex DNA by translocating in the 3'-5' direction.</text>
        <dbReference type="EC" id="5.6.2.4"/>
    </reaction>
</comment>
<dbReference type="PROSITE" id="PS51217">
    <property type="entry name" value="UVRD_HELICASE_CTER"/>
    <property type="match status" value="1"/>
</dbReference>
<sequence length="769" mass="87701">MNLNADKWFRTPMGVTDKDIPKADLASTTTSKQLVAPSEQDAPYFRQLEEQSILLNESQIKAVRHHNGPLLTLAGAGSGKTSVLICRTGYLISVRHISPGSILLLTFSSKAAAEMRERIVRLPGISEQIASSIQARTFHSFFLYMLRRQGISQEIFSETGRQHILLKRILRELNIRNDYQPETLLSLLSSYKMNLVAIEDLPESTDEEREIKAIFISYEQWKAENNKIDFDDVLVVAYKLLKENANLLKSLQNRFRYMMVDEFQDTNYLQYELVKMIAQPHQNLMVVGDDDQTIYSFNGARSDFILNFEKTYPLAAVITLDINYRSTTSIVGLGNEVIRHNTQRRSKTLQVTKQSPTVPRYMRPSHVDDEADKILKVIRQEIEEGKRQYGDYAVLYRSASNNRAILEQLVIHDMPHIDYGDGQLLYEHWLIKPIIDHLRLSLNRRNFEAIEGILPSLYINRDKGIAHIRMQDALRPKKGPLVHLHTYAEVKDFQKEKIKERLAFIRECKAMTPTEAIEQMRKQFYDNYVETSAKQPLTQHKEVLKETLDELITSAERFKTVEAFLLFIEELILKHKQGSGHKSQEQGNRIALMTIHRSKGLEFPVVFLIGASEGSLPHSSALDAGRMKDIYAKVTADQKSIAALEEERRLAYVAITRAREELIISSPSRFRGKQADISRFIMHAFGEETVERKVRSSASSSSSRGLSSLSSTSKSITSGRTETVPAWLCTGPRCNAWSRIMSAAEKKLASKKCPLCQLQMEQGTRIVPC</sequence>
<evidence type="ECO:0000256" key="12">
    <source>
        <dbReference type="SAM" id="MobiDB-lite"/>
    </source>
</evidence>
<dbReference type="RefSeq" id="WP_164523108.1">
    <property type="nucleotide sequence ID" value="NZ_AP019308.1"/>
</dbReference>
<dbReference type="CDD" id="cd18807">
    <property type="entry name" value="SF1_C_UvrD"/>
    <property type="match status" value="1"/>
</dbReference>
<dbReference type="Gene3D" id="3.40.50.300">
    <property type="entry name" value="P-loop containing nucleotide triphosphate hydrolases"/>
    <property type="match status" value="2"/>
</dbReference>
<keyword evidence="16" id="KW-1185">Reference proteome</keyword>
<dbReference type="InterPro" id="IPR013986">
    <property type="entry name" value="DExx_box_DNA_helicase_dom_sf"/>
</dbReference>
<dbReference type="Gene3D" id="1.10.486.10">
    <property type="entry name" value="PCRA, domain 4"/>
    <property type="match status" value="1"/>
</dbReference>
<keyword evidence="2 11" id="KW-0547">Nucleotide-binding</keyword>
<evidence type="ECO:0000256" key="1">
    <source>
        <dbReference type="ARBA" id="ARBA00009922"/>
    </source>
</evidence>
<dbReference type="SUPFAM" id="SSF52540">
    <property type="entry name" value="P-loop containing nucleoside triphosphate hydrolases"/>
    <property type="match status" value="1"/>
</dbReference>
<evidence type="ECO:0000259" key="14">
    <source>
        <dbReference type="PROSITE" id="PS51217"/>
    </source>
</evidence>
<dbReference type="Gene3D" id="1.10.10.160">
    <property type="match status" value="1"/>
</dbReference>
<feature type="compositionally biased region" description="Low complexity" evidence="12">
    <location>
        <begin position="696"/>
        <end position="717"/>
    </location>
</feature>
<dbReference type="InterPro" id="IPR000212">
    <property type="entry name" value="DNA_helicase_UvrD/REP"/>
</dbReference>
<dbReference type="EC" id="5.6.2.4" evidence="9"/>
<feature type="region of interest" description="Disordered" evidence="12">
    <location>
        <begin position="692"/>
        <end position="717"/>
    </location>
</feature>
<dbReference type="GO" id="GO:0005829">
    <property type="term" value="C:cytosol"/>
    <property type="evidence" value="ECO:0007669"/>
    <property type="project" value="TreeGrafter"/>
</dbReference>
<dbReference type="InterPro" id="IPR014016">
    <property type="entry name" value="UvrD-like_ATP-bd"/>
</dbReference>
<evidence type="ECO:0000256" key="8">
    <source>
        <dbReference type="ARBA" id="ARBA00034617"/>
    </source>
</evidence>
<keyword evidence="3 11" id="KW-0378">Hydrolase</keyword>
<dbReference type="GO" id="GO:0005524">
    <property type="term" value="F:ATP binding"/>
    <property type="evidence" value="ECO:0007669"/>
    <property type="project" value="UniProtKB-UniRule"/>
</dbReference>
<evidence type="ECO:0000256" key="10">
    <source>
        <dbReference type="ARBA" id="ARBA00048988"/>
    </source>
</evidence>
<reference evidence="15 16" key="1">
    <citation type="submission" date="2018-11" db="EMBL/GenBank/DDBJ databases">
        <title>Complete genome sequence of Paenibacillus baekrokdamisoli strain KCTC 33723.</title>
        <authorList>
            <person name="Kang S.W."/>
            <person name="Lee K.C."/>
            <person name="Kim K.K."/>
            <person name="Kim J.S."/>
            <person name="Kim D.S."/>
            <person name="Ko S.H."/>
            <person name="Yang S.H."/>
            <person name="Lee J.S."/>
        </authorList>
    </citation>
    <scope>NUCLEOTIDE SEQUENCE [LARGE SCALE GENOMIC DNA]</scope>
    <source>
        <strain evidence="15 16">KCTC 33723</strain>
    </source>
</reference>
<accession>A0A3G9JAL3</accession>
<evidence type="ECO:0000256" key="3">
    <source>
        <dbReference type="ARBA" id="ARBA00022801"/>
    </source>
</evidence>
<dbReference type="InterPro" id="IPR025916">
    <property type="entry name" value="YdjO"/>
</dbReference>
<comment type="catalytic activity">
    <reaction evidence="10">
        <text>ATP + H2O = ADP + phosphate + H(+)</text>
        <dbReference type="Rhea" id="RHEA:13065"/>
        <dbReference type="ChEBI" id="CHEBI:15377"/>
        <dbReference type="ChEBI" id="CHEBI:15378"/>
        <dbReference type="ChEBI" id="CHEBI:30616"/>
        <dbReference type="ChEBI" id="CHEBI:43474"/>
        <dbReference type="ChEBI" id="CHEBI:456216"/>
        <dbReference type="EC" id="5.6.2.4"/>
    </reaction>
</comment>
<dbReference type="Pfam" id="PF13361">
    <property type="entry name" value="UvrD_C"/>
    <property type="match status" value="1"/>
</dbReference>
<dbReference type="Proteomes" id="UP000275368">
    <property type="component" value="Chromosome"/>
</dbReference>
<evidence type="ECO:0000256" key="6">
    <source>
        <dbReference type="ARBA" id="ARBA00023125"/>
    </source>
</evidence>
<dbReference type="GO" id="GO:0003677">
    <property type="term" value="F:DNA binding"/>
    <property type="evidence" value="ECO:0007669"/>
    <property type="project" value="UniProtKB-KW"/>
</dbReference>
<evidence type="ECO:0000256" key="2">
    <source>
        <dbReference type="ARBA" id="ARBA00022741"/>
    </source>
</evidence>
<dbReference type="PROSITE" id="PS51198">
    <property type="entry name" value="UVRD_HELICASE_ATP_BIND"/>
    <property type="match status" value="1"/>
</dbReference>
<keyword evidence="6" id="KW-0238">DNA-binding</keyword>
<dbReference type="PANTHER" id="PTHR11070:SF2">
    <property type="entry name" value="ATP-DEPENDENT DNA HELICASE SRS2"/>
    <property type="match status" value="1"/>
</dbReference>
<dbReference type="PANTHER" id="PTHR11070">
    <property type="entry name" value="UVRD / RECB / PCRA DNA HELICASE FAMILY MEMBER"/>
    <property type="match status" value="1"/>
</dbReference>
<dbReference type="KEGG" id="pbk:Back11_42560"/>
<dbReference type="InterPro" id="IPR027417">
    <property type="entry name" value="P-loop_NTPase"/>
</dbReference>
<proteinExistence type="inferred from homology"/>
<evidence type="ECO:0000259" key="13">
    <source>
        <dbReference type="PROSITE" id="PS51198"/>
    </source>
</evidence>
<dbReference type="GO" id="GO:0016887">
    <property type="term" value="F:ATP hydrolysis activity"/>
    <property type="evidence" value="ECO:0007669"/>
    <property type="project" value="RHEA"/>
</dbReference>
<dbReference type="CDD" id="cd17932">
    <property type="entry name" value="DEXQc_UvrD"/>
    <property type="match status" value="1"/>
</dbReference>